<dbReference type="EMBL" id="CM027686">
    <property type="protein sequence ID" value="KAG0522897.1"/>
    <property type="molecule type" value="Genomic_DNA"/>
</dbReference>
<evidence type="ECO:0000313" key="1">
    <source>
        <dbReference type="EMBL" id="KAG0522897.1"/>
    </source>
</evidence>
<name>A0A921U8S1_SORBI</name>
<organism evidence="1 2">
    <name type="scientific">Sorghum bicolor</name>
    <name type="common">Sorghum</name>
    <name type="synonym">Sorghum vulgare</name>
    <dbReference type="NCBI Taxonomy" id="4558"/>
    <lineage>
        <taxon>Eukaryota</taxon>
        <taxon>Viridiplantae</taxon>
        <taxon>Streptophyta</taxon>
        <taxon>Embryophyta</taxon>
        <taxon>Tracheophyta</taxon>
        <taxon>Spermatophyta</taxon>
        <taxon>Magnoliopsida</taxon>
        <taxon>Liliopsida</taxon>
        <taxon>Poales</taxon>
        <taxon>Poaceae</taxon>
        <taxon>PACMAD clade</taxon>
        <taxon>Panicoideae</taxon>
        <taxon>Andropogonodae</taxon>
        <taxon>Andropogoneae</taxon>
        <taxon>Sorghinae</taxon>
        <taxon>Sorghum</taxon>
    </lineage>
</organism>
<protein>
    <submittedName>
        <fullName evidence="1">Uncharacterized protein</fullName>
    </submittedName>
</protein>
<dbReference type="Proteomes" id="UP000807115">
    <property type="component" value="Chromosome 7"/>
</dbReference>
<dbReference type="AlphaFoldDB" id="A0A921U8S1"/>
<reference evidence="1" key="1">
    <citation type="journal article" date="2019" name="BMC Genomics">
        <title>A new reference genome for Sorghum bicolor reveals high levels of sequence similarity between sweet and grain genotypes: implications for the genetics of sugar metabolism.</title>
        <authorList>
            <person name="Cooper E.A."/>
            <person name="Brenton Z.W."/>
            <person name="Flinn B.S."/>
            <person name="Jenkins J."/>
            <person name="Shu S."/>
            <person name="Flowers D."/>
            <person name="Luo F."/>
            <person name="Wang Y."/>
            <person name="Xia P."/>
            <person name="Barry K."/>
            <person name="Daum C."/>
            <person name="Lipzen A."/>
            <person name="Yoshinaga Y."/>
            <person name="Schmutz J."/>
            <person name="Saski C."/>
            <person name="Vermerris W."/>
            <person name="Kresovich S."/>
        </authorList>
    </citation>
    <scope>NUCLEOTIDE SEQUENCE</scope>
</reference>
<evidence type="ECO:0000313" key="2">
    <source>
        <dbReference type="Proteomes" id="UP000807115"/>
    </source>
</evidence>
<accession>A0A921U8S1</accession>
<sequence>MTIWRLLFPDGGIKAEMMLPPWNNFFQSLIRFIVVRSSHNEGLGRIIFRLVFLTLQWQKEEE</sequence>
<reference evidence="1" key="2">
    <citation type="submission" date="2020-10" db="EMBL/GenBank/DDBJ databases">
        <authorList>
            <person name="Cooper E.A."/>
            <person name="Brenton Z.W."/>
            <person name="Flinn B.S."/>
            <person name="Jenkins J."/>
            <person name="Shu S."/>
            <person name="Flowers D."/>
            <person name="Luo F."/>
            <person name="Wang Y."/>
            <person name="Xia P."/>
            <person name="Barry K."/>
            <person name="Daum C."/>
            <person name="Lipzen A."/>
            <person name="Yoshinaga Y."/>
            <person name="Schmutz J."/>
            <person name="Saski C."/>
            <person name="Vermerris W."/>
            <person name="Kresovich S."/>
        </authorList>
    </citation>
    <scope>NUCLEOTIDE SEQUENCE</scope>
</reference>
<gene>
    <name evidence="1" type="ORF">BDA96_07G077400</name>
</gene>
<proteinExistence type="predicted"/>
<comment type="caution">
    <text evidence="1">The sequence shown here is derived from an EMBL/GenBank/DDBJ whole genome shotgun (WGS) entry which is preliminary data.</text>
</comment>